<gene>
    <name evidence="2" type="ORF">DOI44_04255</name>
</gene>
<proteinExistence type="predicted"/>
<dbReference type="AlphaFoldDB" id="A0A5U8J3X3"/>
<protein>
    <submittedName>
        <fullName evidence="2">Uncharacterized protein</fullName>
    </submittedName>
</protein>
<organism evidence="2">
    <name type="scientific">Salmonella enterica subsp. enterica serovar Panama</name>
    <dbReference type="NCBI Taxonomy" id="29472"/>
    <lineage>
        <taxon>Bacteria</taxon>
        <taxon>Pseudomonadati</taxon>
        <taxon>Pseudomonadota</taxon>
        <taxon>Gammaproteobacteria</taxon>
        <taxon>Enterobacterales</taxon>
        <taxon>Enterobacteriaceae</taxon>
        <taxon>Salmonella</taxon>
    </lineage>
</organism>
<feature type="region of interest" description="Disordered" evidence="1">
    <location>
        <begin position="1"/>
        <end position="21"/>
    </location>
</feature>
<dbReference type="Proteomes" id="UP000839597">
    <property type="component" value="Unassembled WGS sequence"/>
</dbReference>
<feature type="compositionally biased region" description="Basic and acidic residues" evidence="1">
    <location>
        <begin position="1"/>
        <end position="10"/>
    </location>
</feature>
<dbReference type="EMBL" id="AAGTPA010000003">
    <property type="protein sequence ID" value="EBR8432264.1"/>
    <property type="molecule type" value="Genomic_DNA"/>
</dbReference>
<accession>A0A5U8J3X3</accession>
<reference evidence="2" key="1">
    <citation type="submission" date="2018-06" db="EMBL/GenBank/DDBJ databases">
        <authorList>
            <person name="Ashton P.M."/>
            <person name="Dallman T."/>
            <person name="Nair S."/>
            <person name="De Pinna E."/>
            <person name="Peters T."/>
            <person name="Grant K."/>
        </authorList>
    </citation>
    <scope>NUCLEOTIDE SEQUENCE [LARGE SCALE GENOMIC DNA]</scope>
    <source>
        <strain evidence="2">449454</strain>
    </source>
</reference>
<name>A0A5U8J3X3_SALET</name>
<evidence type="ECO:0000313" key="2">
    <source>
        <dbReference type="EMBL" id="EBR8432264.1"/>
    </source>
</evidence>
<comment type="caution">
    <text evidence="2">The sequence shown here is derived from an EMBL/GenBank/DDBJ whole genome shotgun (WGS) entry which is preliminary data.</text>
</comment>
<sequence length="83" mass="9986">MALSNKERQKQYRNSRFNRGELGDSRINTFVTFEATNNLKRLSEYYNLSKRQVLELLINTANQKLIDNLEIDSPEWYKYFDCE</sequence>
<evidence type="ECO:0000256" key="1">
    <source>
        <dbReference type="SAM" id="MobiDB-lite"/>
    </source>
</evidence>